<dbReference type="InterPro" id="IPR019289">
    <property type="entry name" value="Phage_tail_E/E"/>
</dbReference>
<organism evidence="1 2">
    <name type="scientific">Stutzerimonas stutzeri</name>
    <name type="common">Pseudomonas stutzeri</name>
    <dbReference type="NCBI Taxonomy" id="316"/>
    <lineage>
        <taxon>Bacteria</taxon>
        <taxon>Pseudomonadati</taxon>
        <taxon>Pseudomonadota</taxon>
        <taxon>Gammaproteobacteria</taxon>
        <taxon>Pseudomonadales</taxon>
        <taxon>Pseudomonadaceae</taxon>
        <taxon>Stutzerimonas</taxon>
    </lineage>
</organism>
<dbReference type="PATRIC" id="fig|316.97.peg.3115"/>
<gene>
    <name evidence="1" type="ORF">UIB01_15580</name>
</gene>
<evidence type="ECO:0008006" key="3">
    <source>
        <dbReference type="Google" id="ProtNLM"/>
    </source>
</evidence>
<dbReference type="EMBL" id="CP007509">
    <property type="protein sequence ID" value="AHY43822.1"/>
    <property type="molecule type" value="Genomic_DNA"/>
</dbReference>
<dbReference type="AlphaFoldDB" id="A0A023WUD5"/>
<dbReference type="KEGG" id="pstu:UIB01_15580"/>
<evidence type="ECO:0000313" key="2">
    <source>
        <dbReference type="Proteomes" id="UP000025238"/>
    </source>
</evidence>
<name>A0A023WUD5_STUST</name>
<evidence type="ECO:0000313" key="1">
    <source>
        <dbReference type="EMBL" id="AHY43822.1"/>
    </source>
</evidence>
<dbReference type="Proteomes" id="UP000025238">
    <property type="component" value="Chromosome"/>
</dbReference>
<protein>
    <recommendedName>
        <fullName evidence="3">Phage tail assembly protein</fullName>
    </recommendedName>
</protein>
<dbReference type="Pfam" id="PF10109">
    <property type="entry name" value="Phage_TAC_7"/>
    <property type="match status" value="1"/>
</dbReference>
<sequence>MDLTITLKKPIEAHGQTVEQIHLTEPTGQHVIKLGEPFVMGGGGGGSIRELPEITVNYIVKLAKIPRSSAEALAPSDRKKVFLWLLPFLMPEDVEEQAADQED</sequence>
<proteinExistence type="predicted"/>
<accession>A0A023WUD5</accession>
<reference evidence="1 2" key="1">
    <citation type="submission" date="2014-03" db="EMBL/GenBank/DDBJ databases">
        <title>Complete genome sequence of Pseudomonas stutzeri 19SMN4.</title>
        <authorList>
            <person name="Brunet-Galmes I."/>
            <person name="Nogales B."/>
            <person name="Busquets A."/>
            <person name="Pena A."/>
            <person name="Gomila M."/>
            <person name="Garcia-Valdes E."/>
            <person name="Lalucat J."/>
            <person name="Bennasar A."/>
            <person name="Bosch R."/>
        </authorList>
    </citation>
    <scope>NUCLEOTIDE SEQUENCE [LARGE SCALE GENOMIC DNA]</scope>
    <source>
        <strain evidence="1 2">19SMN4</strain>
    </source>
</reference>